<evidence type="ECO:0000256" key="9">
    <source>
        <dbReference type="SAM" id="MobiDB-lite"/>
    </source>
</evidence>
<dbReference type="InterPro" id="IPR012677">
    <property type="entry name" value="Nucleotide-bd_a/b_plait_sf"/>
</dbReference>
<dbReference type="GO" id="GO:0008270">
    <property type="term" value="F:zinc ion binding"/>
    <property type="evidence" value="ECO:0007669"/>
    <property type="project" value="UniProtKB-KW"/>
</dbReference>
<dbReference type="SMART" id="SM00361">
    <property type="entry name" value="RRM_1"/>
    <property type="match status" value="1"/>
</dbReference>
<dbReference type="InterPro" id="IPR003954">
    <property type="entry name" value="RRM_euk-type"/>
</dbReference>
<organism evidence="12 13">
    <name type="scientific">Pieris macdunnoughi</name>
    <dbReference type="NCBI Taxonomy" id="345717"/>
    <lineage>
        <taxon>Eukaryota</taxon>
        <taxon>Metazoa</taxon>
        <taxon>Ecdysozoa</taxon>
        <taxon>Arthropoda</taxon>
        <taxon>Hexapoda</taxon>
        <taxon>Insecta</taxon>
        <taxon>Pterygota</taxon>
        <taxon>Neoptera</taxon>
        <taxon>Endopterygota</taxon>
        <taxon>Lepidoptera</taxon>
        <taxon>Glossata</taxon>
        <taxon>Ditrysia</taxon>
        <taxon>Papilionoidea</taxon>
        <taxon>Pieridae</taxon>
        <taxon>Pierinae</taxon>
        <taxon>Pieris</taxon>
    </lineage>
</organism>
<evidence type="ECO:0000256" key="3">
    <source>
        <dbReference type="ARBA" id="ARBA00022771"/>
    </source>
</evidence>
<sequence length="387" mass="47034">MGRHKDWRKVAKRERRRKIRTKAARELDSFPSPSCSEYTKWLNEQELLETYELEQIEIHNKEENEKWIEAEIIAIKKYRKIQEEKEKQNQIQLENELKIKQELEIENQRKAKEAERLQEIEKENKKRQEQFMSNLEKFLSGDSSDPPQELLIYHETRPSTELCPFFIKTACCRFGDQCSRNHQYPGISKILLATNFYIHFGLENANYNEYDTDIMLEYEDSETLRDYKEFFYDVLPEFQKHGQVVEFKVCNNYEKHLRGNTYIEYADLRSAVKAYRTLHARWYGGRQMSLQFCQIPSWKAAICGLQSRKRCPKGRACNFLHVFSNPENFFRRNYIPERRRRTPPRSWRWSESPEREIIKRKRSRSKDRRDTKDRRKRRHSKKFRSDS</sequence>
<dbReference type="Proteomes" id="UP000663880">
    <property type="component" value="Unassembled WGS sequence"/>
</dbReference>
<gene>
    <name evidence="12" type="ORF">PMACD_LOCUS1167</name>
</gene>
<dbReference type="EMBL" id="CAJOBZ010000002">
    <property type="protein sequence ID" value="CAF4758510.1"/>
    <property type="molecule type" value="Genomic_DNA"/>
</dbReference>
<dbReference type="PROSITE" id="PS50102">
    <property type="entry name" value="RRM"/>
    <property type="match status" value="1"/>
</dbReference>
<keyword evidence="2" id="KW-0677">Repeat</keyword>
<feature type="domain" description="C3H1-type" evidence="11">
    <location>
        <begin position="157"/>
        <end position="185"/>
    </location>
</feature>
<dbReference type="InterPro" id="IPR000504">
    <property type="entry name" value="RRM_dom"/>
</dbReference>
<evidence type="ECO:0000256" key="5">
    <source>
        <dbReference type="ARBA" id="ARBA00022884"/>
    </source>
</evidence>
<dbReference type="GO" id="GO:0003723">
    <property type="term" value="F:RNA binding"/>
    <property type="evidence" value="ECO:0007669"/>
    <property type="project" value="UniProtKB-UniRule"/>
</dbReference>
<dbReference type="GO" id="GO:0000398">
    <property type="term" value="P:mRNA splicing, via spliceosome"/>
    <property type="evidence" value="ECO:0007669"/>
    <property type="project" value="InterPro"/>
</dbReference>
<keyword evidence="4 7" id="KW-0862">Zinc</keyword>
<evidence type="ECO:0000259" key="10">
    <source>
        <dbReference type="PROSITE" id="PS50102"/>
    </source>
</evidence>
<keyword evidence="3 7" id="KW-0863">Zinc-finger</keyword>
<name>A0A821LYV6_9NEOP</name>
<dbReference type="OrthoDB" id="75923at2759"/>
<dbReference type="GO" id="GO:0089701">
    <property type="term" value="C:U2AF complex"/>
    <property type="evidence" value="ECO:0007669"/>
    <property type="project" value="InterPro"/>
</dbReference>
<dbReference type="InterPro" id="IPR035979">
    <property type="entry name" value="RBD_domain_sf"/>
</dbReference>
<evidence type="ECO:0000256" key="8">
    <source>
        <dbReference type="SAM" id="Coils"/>
    </source>
</evidence>
<keyword evidence="1 7" id="KW-0479">Metal-binding</keyword>
<evidence type="ECO:0000256" key="1">
    <source>
        <dbReference type="ARBA" id="ARBA00022723"/>
    </source>
</evidence>
<dbReference type="Pfam" id="PF00642">
    <property type="entry name" value="zf-CCCH"/>
    <property type="match status" value="1"/>
</dbReference>
<dbReference type="Pfam" id="PF00076">
    <property type="entry name" value="RRM_1"/>
    <property type="match status" value="1"/>
</dbReference>
<evidence type="ECO:0000259" key="11">
    <source>
        <dbReference type="PROSITE" id="PS50103"/>
    </source>
</evidence>
<dbReference type="SUPFAM" id="SSF54928">
    <property type="entry name" value="RNA-binding domain, RBD"/>
    <property type="match status" value="1"/>
</dbReference>
<keyword evidence="8" id="KW-0175">Coiled coil</keyword>
<evidence type="ECO:0000256" key="6">
    <source>
        <dbReference type="PROSITE-ProRule" id="PRU00176"/>
    </source>
</evidence>
<protein>
    <submittedName>
        <fullName evidence="12">Uncharacterized protein</fullName>
    </submittedName>
</protein>
<keyword evidence="5 6" id="KW-0694">RNA-binding</keyword>
<dbReference type="Gene3D" id="2.30.30.1190">
    <property type="match status" value="1"/>
</dbReference>
<evidence type="ECO:0000256" key="2">
    <source>
        <dbReference type="ARBA" id="ARBA00022737"/>
    </source>
</evidence>
<dbReference type="InterPro" id="IPR009145">
    <property type="entry name" value="U2AF_small"/>
</dbReference>
<evidence type="ECO:0000256" key="7">
    <source>
        <dbReference type="PROSITE-ProRule" id="PRU00723"/>
    </source>
</evidence>
<feature type="zinc finger region" description="C3H1-type" evidence="7">
    <location>
        <begin position="297"/>
        <end position="324"/>
    </location>
</feature>
<feature type="domain" description="C3H1-type" evidence="11">
    <location>
        <begin position="297"/>
        <end position="324"/>
    </location>
</feature>
<feature type="zinc finger region" description="C3H1-type" evidence="7">
    <location>
        <begin position="157"/>
        <end position="185"/>
    </location>
</feature>
<feature type="coiled-coil region" evidence="8">
    <location>
        <begin position="93"/>
        <end position="130"/>
    </location>
</feature>
<evidence type="ECO:0000256" key="4">
    <source>
        <dbReference type="ARBA" id="ARBA00022833"/>
    </source>
</evidence>
<dbReference type="Gene3D" id="3.30.70.330">
    <property type="match status" value="1"/>
</dbReference>
<feature type="compositionally biased region" description="Basic residues" evidence="9">
    <location>
        <begin position="374"/>
        <end position="387"/>
    </location>
</feature>
<dbReference type="PRINTS" id="PR01848">
    <property type="entry name" value="U2AUXFACTOR"/>
</dbReference>
<feature type="domain" description="RRM" evidence="10">
    <location>
        <begin position="216"/>
        <end position="295"/>
    </location>
</feature>
<proteinExistence type="predicted"/>
<dbReference type="PROSITE" id="PS50103">
    <property type="entry name" value="ZF_C3H1"/>
    <property type="match status" value="2"/>
</dbReference>
<comment type="caution">
    <text evidence="12">The sequence shown here is derived from an EMBL/GenBank/DDBJ whole genome shotgun (WGS) entry which is preliminary data.</text>
</comment>
<accession>A0A821LYV6</accession>
<evidence type="ECO:0000313" key="13">
    <source>
        <dbReference type="Proteomes" id="UP000663880"/>
    </source>
</evidence>
<keyword evidence="13" id="KW-1185">Reference proteome</keyword>
<dbReference type="AlphaFoldDB" id="A0A821LYV6"/>
<dbReference type="PANTHER" id="PTHR12620">
    <property type="entry name" value="U2 SNRNP AUXILIARY FACTOR, SMALL SUBUNIT"/>
    <property type="match status" value="1"/>
</dbReference>
<dbReference type="InterPro" id="IPR000571">
    <property type="entry name" value="Znf_CCCH"/>
</dbReference>
<feature type="region of interest" description="Disordered" evidence="9">
    <location>
        <begin position="342"/>
        <end position="387"/>
    </location>
</feature>
<dbReference type="SMART" id="SM00356">
    <property type="entry name" value="ZnF_C3H1"/>
    <property type="match status" value="2"/>
</dbReference>
<reference evidence="12" key="1">
    <citation type="submission" date="2021-02" db="EMBL/GenBank/DDBJ databases">
        <authorList>
            <person name="Steward A R."/>
        </authorList>
    </citation>
    <scope>NUCLEOTIDE SEQUENCE</scope>
</reference>
<evidence type="ECO:0000313" key="12">
    <source>
        <dbReference type="EMBL" id="CAF4758510.1"/>
    </source>
</evidence>